<evidence type="ECO:0000256" key="1">
    <source>
        <dbReference type="SAM" id="MobiDB-lite"/>
    </source>
</evidence>
<name>A0ABQ9E3Y2_TEGGR</name>
<proteinExistence type="predicted"/>
<gene>
    <name evidence="2" type="ORF">KUTeg_021660</name>
</gene>
<protein>
    <submittedName>
        <fullName evidence="2">Uncharacterized protein</fullName>
    </submittedName>
</protein>
<dbReference type="CDD" id="cd10229">
    <property type="entry name" value="ASKHA_NBD_HSP70_HSPA12"/>
    <property type="match status" value="1"/>
</dbReference>
<evidence type="ECO:0000313" key="3">
    <source>
        <dbReference type="Proteomes" id="UP001217089"/>
    </source>
</evidence>
<evidence type="ECO:0000313" key="2">
    <source>
        <dbReference type="EMBL" id="KAJ8300141.1"/>
    </source>
</evidence>
<dbReference type="PANTHER" id="PTHR14187:SF5">
    <property type="entry name" value="HEAT SHOCK 70 KDA PROTEIN 12A"/>
    <property type="match status" value="1"/>
</dbReference>
<dbReference type="EMBL" id="JARBDR010000919">
    <property type="protein sequence ID" value="KAJ8300141.1"/>
    <property type="molecule type" value="Genomic_DNA"/>
</dbReference>
<sequence length="570" mass="65596">MTNEKLPTIQEKYESFDEKSESSLGEIYLNESPTSGKKTNRLVAAIDFGTTYSGYAFAFENDYTGEEDPQKSIHANEWRSSTGVSTNNKTLTTVLFDPDGNFHSFGYDAENNYAEIVENEEKDHTKWYCFKRFKMKLHDQMRGFELEDENGHIMPAKKIFSASIKFLKDDLRKTLEARNPGFGDPSLWVLTVPAIWDEPAKQFMRECAEEAGLGNNMILALEPESAAIYCKTLSNGSFVGSSDQDINNCFMPGGMYMVLDLGGGTVDTAVHGYQRNHKACGGAWGGITVDENFHEHIRKLFGDNVVPELKSKHPSEWHEFLKRFDERKKQVSYSNKRKVKIEVPRKLEIVSRTFGSVSDLTKYKTNLNISDENMKKIFQSPAEKIEHHVRDILAKFPKLQTDFHGWWEYFREKFTERRIIVPLNARIAVLKGAVIIGFNELTRLENQKNGVKTLFEVQERICRWTYGVRVNTPFIEGKHLEKYSVFVDGEKKCANIFDVFVKEGESVALFDERTDKLESSHKEKNRRHIDIHFPVFAVKGDIPTYTTNERCKYLGEIVVKTARRRLARKK</sequence>
<dbReference type="Proteomes" id="UP001217089">
    <property type="component" value="Unassembled WGS sequence"/>
</dbReference>
<dbReference type="Gene3D" id="3.30.420.40">
    <property type="match status" value="1"/>
</dbReference>
<feature type="region of interest" description="Disordered" evidence="1">
    <location>
        <begin position="1"/>
        <end position="20"/>
    </location>
</feature>
<reference evidence="2 3" key="1">
    <citation type="submission" date="2022-12" db="EMBL/GenBank/DDBJ databases">
        <title>Chromosome-level genome of Tegillarca granosa.</title>
        <authorList>
            <person name="Kim J."/>
        </authorList>
    </citation>
    <scope>NUCLEOTIDE SEQUENCE [LARGE SCALE GENOMIC DNA]</scope>
    <source>
        <strain evidence="2">Teg-2019</strain>
        <tissue evidence="2">Adductor muscle</tissue>
    </source>
</reference>
<dbReference type="InterPro" id="IPR043129">
    <property type="entry name" value="ATPase_NBD"/>
</dbReference>
<accession>A0ABQ9E3Y2</accession>
<keyword evidence="3" id="KW-1185">Reference proteome</keyword>
<dbReference type="SUPFAM" id="SSF53067">
    <property type="entry name" value="Actin-like ATPase domain"/>
    <property type="match status" value="2"/>
</dbReference>
<feature type="compositionally biased region" description="Basic and acidic residues" evidence="1">
    <location>
        <begin position="11"/>
        <end position="20"/>
    </location>
</feature>
<organism evidence="2 3">
    <name type="scientific">Tegillarca granosa</name>
    <name type="common">Malaysian cockle</name>
    <name type="synonym">Anadara granosa</name>
    <dbReference type="NCBI Taxonomy" id="220873"/>
    <lineage>
        <taxon>Eukaryota</taxon>
        <taxon>Metazoa</taxon>
        <taxon>Spiralia</taxon>
        <taxon>Lophotrochozoa</taxon>
        <taxon>Mollusca</taxon>
        <taxon>Bivalvia</taxon>
        <taxon>Autobranchia</taxon>
        <taxon>Pteriomorphia</taxon>
        <taxon>Arcoida</taxon>
        <taxon>Arcoidea</taxon>
        <taxon>Arcidae</taxon>
        <taxon>Tegillarca</taxon>
    </lineage>
</organism>
<comment type="caution">
    <text evidence="2">The sequence shown here is derived from an EMBL/GenBank/DDBJ whole genome shotgun (WGS) entry which is preliminary data.</text>
</comment>
<dbReference type="PANTHER" id="PTHR14187">
    <property type="entry name" value="ALPHA KINASE/ELONGATION FACTOR 2 KINASE"/>
    <property type="match status" value="1"/>
</dbReference>